<dbReference type="InterPro" id="IPR029039">
    <property type="entry name" value="Flavoprotein-like_sf"/>
</dbReference>
<keyword evidence="2" id="KW-0288">FMN</keyword>
<gene>
    <name evidence="4" type="ORF">AB4M04_25590</name>
</gene>
<dbReference type="InterPro" id="IPR036866">
    <property type="entry name" value="RibonucZ/Hydroxyglut_hydro"/>
</dbReference>
<evidence type="ECO:0000313" key="5">
    <source>
        <dbReference type="Proteomes" id="UP001558101"/>
    </source>
</evidence>
<reference evidence="4 5" key="1">
    <citation type="submission" date="2024-07" db="EMBL/GenBank/DDBJ databases">
        <title>Genomes of novel Serratia strains from suburban soil.</title>
        <authorList>
            <person name="Markert E.X."/>
            <person name="Severe K."/>
            <person name="Severe L."/>
            <person name="Twing K.I."/>
            <person name="Ward L.M."/>
        </authorList>
    </citation>
    <scope>NUCLEOTIDE SEQUENCE [LARGE SCALE GENOMIC DNA]</scope>
    <source>
        <strain evidence="4 5">3C-UT</strain>
    </source>
</reference>
<feature type="non-terminal residue" evidence="4">
    <location>
        <position position="1"/>
    </location>
</feature>
<dbReference type="Pfam" id="PF19583">
    <property type="entry name" value="ODP"/>
    <property type="match status" value="1"/>
</dbReference>
<keyword evidence="1" id="KW-0285">Flavoprotein</keyword>
<feature type="domain" description="Flavodoxin-like" evidence="3">
    <location>
        <begin position="131"/>
        <end position="180"/>
    </location>
</feature>
<evidence type="ECO:0000259" key="3">
    <source>
        <dbReference type="PROSITE" id="PS50902"/>
    </source>
</evidence>
<organism evidence="4 5">
    <name type="scientific">Serratia quinivorans</name>
    <dbReference type="NCBI Taxonomy" id="137545"/>
    <lineage>
        <taxon>Bacteria</taxon>
        <taxon>Pseudomonadati</taxon>
        <taxon>Pseudomonadota</taxon>
        <taxon>Gammaproteobacteria</taxon>
        <taxon>Enterobacterales</taxon>
        <taxon>Yersiniaceae</taxon>
        <taxon>Serratia</taxon>
    </lineage>
</organism>
<evidence type="ECO:0000256" key="2">
    <source>
        <dbReference type="ARBA" id="ARBA00022643"/>
    </source>
</evidence>
<dbReference type="PANTHER" id="PTHR43717:SF1">
    <property type="entry name" value="ANAEROBIC NITRIC OXIDE REDUCTASE FLAVORUBREDOXIN"/>
    <property type="match status" value="1"/>
</dbReference>
<dbReference type="Gene3D" id="3.40.50.360">
    <property type="match status" value="1"/>
</dbReference>
<keyword evidence="5" id="KW-1185">Reference proteome</keyword>
<dbReference type="Proteomes" id="UP001558101">
    <property type="component" value="Unassembled WGS sequence"/>
</dbReference>
<dbReference type="InterPro" id="IPR008254">
    <property type="entry name" value="Flavodoxin/NO_synth"/>
</dbReference>
<comment type="caution">
    <text evidence="4">The sequence shown here is derived from an EMBL/GenBank/DDBJ whole genome shotgun (WGS) entry which is preliminary data.</text>
</comment>
<dbReference type="PANTHER" id="PTHR43717">
    <property type="entry name" value="ANAEROBIC NITRIC OXIDE REDUCTASE FLAVORUBREDOXIN"/>
    <property type="match status" value="1"/>
</dbReference>
<feature type="non-terminal residue" evidence="4">
    <location>
        <position position="180"/>
    </location>
</feature>
<name>A0ABV3UPG0_9GAMM</name>
<dbReference type="EMBL" id="JBFQXQ010000019">
    <property type="protein sequence ID" value="MEX3175437.1"/>
    <property type="molecule type" value="Genomic_DNA"/>
</dbReference>
<sequence length="180" mass="20908">LHTGDSLDIGNGKQLIFVETPMLHWPDSMMTYMTCDAVLFSNDAFGQHYCDEHLFNDEVDQNELFEQCQRYYDNILTPFSRLVTPKINEILDFNLPVDMIATSHGVVWRDNPTQIVQRYLEWAADYQEDRITIFFDTMSNNTRMMADAMAQGINEGDPRVAVKIFNVARHDKNEILTNVF</sequence>
<evidence type="ECO:0000313" key="4">
    <source>
        <dbReference type="EMBL" id="MEX3175437.1"/>
    </source>
</evidence>
<protein>
    <submittedName>
        <fullName evidence="4">Anaerobic nitric oxide reductase flavorubredoxin</fullName>
    </submittedName>
</protein>
<proteinExistence type="predicted"/>
<dbReference type="InterPro" id="IPR045761">
    <property type="entry name" value="ODP_dom"/>
</dbReference>
<evidence type="ECO:0000256" key="1">
    <source>
        <dbReference type="ARBA" id="ARBA00022630"/>
    </source>
</evidence>
<dbReference type="Gene3D" id="3.60.15.10">
    <property type="entry name" value="Ribonuclease Z/Hydroxyacylglutathione hydrolase-like"/>
    <property type="match status" value="1"/>
</dbReference>
<accession>A0ABV3UPG0</accession>
<dbReference type="SUPFAM" id="SSF56281">
    <property type="entry name" value="Metallo-hydrolase/oxidoreductase"/>
    <property type="match status" value="1"/>
</dbReference>
<dbReference type="PROSITE" id="PS50902">
    <property type="entry name" value="FLAVODOXIN_LIKE"/>
    <property type="match status" value="1"/>
</dbReference>